<dbReference type="AlphaFoldDB" id="A0A0M8P5L7"/>
<dbReference type="EMBL" id="LHQQ01000041">
    <property type="protein sequence ID" value="KOS45618.1"/>
    <property type="molecule type" value="Genomic_DNA"/>
</dbReference>
<reference evidence="1 2" key="1">
    <citation type="submission" date="2015-08" db="EMBL/GenBank/DDBJ databases">
        <title>Genome sequencing of Penicillium nordicum.</title>
        <authorList>
            <person name="Nguyen H.D."/>
            <person name="Seifert K.A."/>
        </authorList>
    </citation>
    <scope>NUCLEOTIDE SEQUENCE [LARGE SCALE GENOMIC DNA]</scope>
    <source>
        <strain evidence="1 2">DAOMC 185683</strain>
    </source>
</reference>
<keyword evidence="2" id="KW-1185">Reference proteome</keyword>
<comment type="caution">
    <text evidence="1">The sequence shown here is derived from an EMBL/GenBank/DDBJ whole genome shotgun (WGS) entry which is preliminary data.</text>
</comment>
<sequence>MVCYFFLYGLGRAYFKLVLTCVDAGAGLDKIDVGTGTNGGYEDDWDDWEIGAAGLRGGGCAWRRRSRRVRGQAVGYLGQSGEFLTGKKLRFGADSGELTG</sequence>
<proteinExistence type="predicted"/>
<organism evidence="1 2">
    <name type="scientific">Penicillium nordicum</name>
    <dbReference type="NCBI Taxonomy" id="229535"/>
    <lineage>
        <taxon>Eukaryota</taxon>
        <taxon>Fungi</taxon>
        <taxon>Dikarya</taxon>
        <taxon>Ascomycota</taxon>
        <taxon>Pezizomycotina</taxon>
        <taxon>Eurotiomycetes</taxon>
        <taxon>Eurotiomycetidae</taxon>
        <taxon>Eurotiales</taxon>
        <taxon>Aspergillaceae</taxon>
        <taxon>Penicillium</taxon>
    </lineage>
</organism>
<accession>A0A0M8P5L7</accession>
<gene>
    <name evidence="1" type="ORF">ACN38_g3447</name>
</gene>
<name>A0A0M8P5L7_9EURO</name>
<evidence type="ECO:0000313" key="1">
    <source>
        <dbReference type="EMBL" id="KOS45618.1"/>
    </source>
</evidence>
<dbReference type="Proteomes" id="UP000037696">
    <property type="component" value="Unassembled WGS sequence"/>
</dbReference>
<evidence type="ECO:0000313" key="2">
    <source>
        <dbReference type="Proteomes" id="UP000037696"/>
    </source>
</evidence>
<protein>
    <submittedName>
        <fullName evidence="1">Uncharacterized protein</fullName>
    </submittedName>
</protein>